<dbReference type="EMBL" id="CP047186">
    <property type="protein sequence ID" value="QHC56260.1"/>
    <property type="molecule type" value="Genomic_DNA"/>
</dbReference>
<keyword evidence="2" id="KW-0732">Signal</keyword>
<feature type="compositionally biased region" description="Low complexity" evidence="1">
    <location>
        <begin position="46"/>
        <end position="61"/>
    </location>
</feature>
<sequence>MIRIVRAGVGAAVLALVLTGCASGTIEVPPDAQVSIPTPSVGDRSTAGTTGDADATGTEPAPAEPPAPAGAATTTTGATLDCASLLPLDTITSVLALPAGFATASEASDGCAWTIAGNTSALTVQSSTGGDATSFAALRDAGPAQPSEVGDNAFFRAGDPAVDPAATLVVLDGSRLVTLRSFVGDQPALESLATSVLSAIG</sequence>
<reference evidence="6" key="2">
    <citation type="submission" date="2019-12" db="EMBL/GenBank/DDBJ databases">
        <title>Complete and draft genome sequences of new strains and members of some known species of the genus Rathayibacter isolated from plants.</title>
        <authorList>
            <person name="Tarlachkov S.V."/>
            <person name="Starodumova I.P."/>
            <person name="Dorofeeva L.V."/>
            <person name="Prisyazhnaya N.V."/>
            <person name="Leyn S."/>
            <person name="Zlamal J."/>
            <person name="Elan M."/>
            <person name="Osterman A.L."/>
            <person name="Nadler S."/>
            <person name="Subbotin S.A."/>
            <person name="Evtushenko L.I."/>
        </authorList>
    </citation>
    <scope>NUCLEOTIDE SEQUENCE [LARGE SCALE GENOMIC DNA]</scope>
    <source>
        <strain evidence="6">VKM Ac-2761</strain>
    </source>
</reference>
<evidence type="ECO:0000256" key="1">
    <source>
        <dbReference type="SAM" id="MobiDB-lite"/>
    </source>
</evidence>
<gene>
    <name evidence="3" type="ORF">ACH61_01856</name>
    <name evidence="4" type="ORF">GSU10_11870</name>
</gene>
<evidence type="ECO:0000313" key="6">
    <source>
        <dbReference type="Proteomes" id="UP000465031"/>
    </source>
</evidence>
<dbReference type="KEGG" id="rte:GSU10_11870"/>
<reference evidence="3 5" key="1">
    <citation type="submission" date="2015-08" db="EMBL/GenBank/DDBJ databases">
        <title>Draft Genome Sequence of Rathayibacter sp. Strain VKM Ac-2596 Isolated from Leaf Gall Induced by Plant-Parasitic Nematodes.</title>
        <authorList>
            <person name="Vasilenko O.V."/>
            <person name="Starodumova I.P."/>
            <person name="Tarlachkov S.V."/>
            <person name="Dorofeeva L.V."/>
            <person name="Evtushenko L.I."/>
        </authorList>
    </citation>
    <scope>NUCLEOTIDE SEQUENCE [LARGE SCALE GENOMIC DNA]</scope>
    <source>
        <strain evidence="3 5">VKM Ac-2596</strain>
    </source>
</reference>
<dbReference type="AlphaFoldDB" id="A0A166HQU8"/>
<name>A0A166HQU8_9MICO</name>
<evidence type="ECO:0008006" key="7">
    <source>
        <dbReference type="Google" id="ProtNLM"/>
    </source>
</evidence>
<feature type="signal peptide" evidence="2">
    <location>
        <begin position="1"/>
        <end position="22"/>
    </location>
</feature>
<reference evidence="4" key="3">
    <citation type="submission" date="2019-12" db="EMBL/GenBank/DDBJ databases">
        <title>Complete and Draft Genome Sequences of New Strains and Members of Some Known Species of the Genus Rathayibacter isolated from Plants.</title>
        <authorList>
            <person name="Tarlachkov S.V."/>
            <person name="Starodumova I.P."/>
            <person name="Dorofeeva L.V."/>
            <person name="Prisyazhnaya N.V."/>
            <person name="Leyn S.A."/>
            <person name="Zlamal J.E."/>
            <person name="Elane M.L."/>
            <person name="Osterman A.L."/>
            <person name="Nadler S.A."/>
            <person name="Subbotin S.A."/>
            <person name="Evtushenko L.I."/>
        </authorList>
    </citation>
    <scope>NUCLEOTIDE SEQUENCE</scope>
    <source>
        <strain evidence="4">VKM Ac-2761</strain>
    </source>
</reference>
<dbReference type="PROSITE" id="PS51257">
    <property type="entry name" value="PROKAR_LIPOPROTEIN"/>
    <property type="match status" value="1"/>
</dbReference>
<feature type="region of interest" description="Disordered" evidence="1">
    <location>
        <begin position="28"/>
        <end position="74"/>
    </location>
</feature>
<evidence type="ECO:0000256" key="2">
    <source>
        <dbReference type="SAM" id="SignalP"/>
    </source>
</evidence>
<proteinExistence type="predicted"/>
<dbReference type="Proteomes" id="UP000076717">
    <property type="component" value="Unassembled WGS sequence"/>
</dbReference>
<dbReference type="RefSeq" id="WP_068211151.1">
    <property type="nucleotide sequence ID" value="NZ_CP047186.1"/>
</dbReference>
<protein>
    <recommendedName>
        <fullName evidence="7">DUF3558 domain-containing protein</fullName>
    </recommendedName>
</protein>
<evidence type="ECO:0000313" key="4">
    <source>
        <dbReference type="EMBL" id="QHC56260.1"/>
    </source>
</evidence>
<dbReference type="Proteomes" id="UP000465031">
    <property type="component" value="Chromosome"/>
</dbReference>
<dbReference type="OrthoDB" id="5124868at2"/>
<dbReference type="EMBL" id="LIIN01000058">
    <property type="protein sequence ID" value="KZX21021.1"/>
    <property type="molecule type" value="Genomic_DNA"/>
</dbReference>
<organism evidence="3 5">
    <name type="scientific">Rathayibacter tanaceti</name>
    <dbReference type="NCBI Taxonomy" id="1671680"/>
    <lineage>
        <taxon>Bacteria</taxon>
        <taxon>Bacillati</taxon>
        <taxon>Actinomycetota</taxon>
        <taxon>Actinomycetes</taxon>
        <taxon>Micrococcales</taxon>
        <taxon>Microbacteriaceae</taxon>
        <taxon>Rathayibacter</taxon>
    </lineage>
</organism>
<feature type="chain" id="PRO_5041524754" description="DUF3558 domain-containing protein" evidence="2">
    <location>
        <begin position="23"/>
        <end position="201"/>
    </location>
</feature>
<accession>A0A166HQU8</accession>
<keyword evidence="5" id="KW-1185">Reference proteome</keyword>
<evidence type="ECO:0000313" key="3">
    <source>
        <dbReference type="EMBL" id="KZX21021.1"/>
    </source>
</evidence>
<evidence type="ECO:0000313" key="5">
    <source>
        <dbReference type="Proteomes" id="UP000076717"/>
    </source>
</evidence>